<dbReference type="EMBL" id="JH767135">
    <property type="protein sequence ID" value="EQC41068.1"/>
    <property type="molecule type" value="Genomic_DNA"/>
</dbReference>
<dbReference type="OrthoDB" id="186625at2759"/>
<dbReference type="Gene3D" id="1.10.238.10">
    <property type="entry name" value="EF-hand"/>
    <property type="match status" value="1"/>
</dbReference>
<organism evidence="5 6">
    <name type="scientific">Saprolegnia diclina (strain VS20)</name>
    <dbReference type="NCBI Taxonomy" id="1156394"/>
    <lineage>
        <taxon>Eukaryota</taxon>
        <taxon>Sar</taxon>
        <taxon>Stramenopiles</taxon>
        <taxon>Oomycota</taxon>
        <taxon>Saprolegniomycetes</taxon>
        <taxon>Saprolegniales</taxon>
        <taxon>Saprolegniaceae</taxon>
        <taxon>Saprolegnia</taxon>
    </lineage>
</organism>
<feature type="domain" description="EF-hand" evidence="4">
    <location>
        <begin position="40"/>
        <end position="75"/>
    </location>
</feature>
<gene>
    <name evidence="5" type="ORF">SDRG_02122</name>
</gene>
<keyword evidence="6" id="KW-1185">Reference proteome</keyword>
<dbReference type="eggNOG" id="ENOG502RYW9">
    <property type="taxonomic scope" value="Eukaryota"/>
</dbReference>
<dbReference type="VEuPathDB" id="FungiDB:SDRG_02122"/>
<feature type="compositionally biased region" description="Basic residues" evidence="3">
    <location>
        <begin position="16"/>
        <end position="25"/>
    </location>
</feature>
<keyword evidence="2" id="KW-0175">Coiled coil</keyword>
<evidence type="ECO:0000256" key="3">
    <source>
        <dbReference type="SAM" id="MobiDB-lite"/>
    </source>
</evidence>
<feature type="region of interest" description="Disordered" evidence="3">
    <location>
        <begin position="1"/>
        <end position="45"/>
    </location>
</feature>
<dbReference type="PROSITE" id="PS00018">
    <property type="entry name" value="EF_HAND_1"/>
    <property type="match status" value="1"/>
</dbReference>
<keyword evidence="1" id="KW-0106">Calcium</keyword>
<dbReference type="GO" id="GO:0005509">
    <property type="term" value="F:calcium ion binding"/>
    <property type="evidence" value="ECO:0007669"/>
    <property type="project" value="InterPro"/>
</dbReference>
<reference evidence="5 6" key="1">
    <citation type="submission" date="2012-04" db="EMBL/GenBank/DDBJ databases">
        <title>The Genome Sequence of Saprolegnia declina VS20.</title>
        <authorList>
            <consortium name="The Broad Institute Genome Sequencing Platform"/>
            <person name="Russ C."/>
            <person name="Nusbaum C."/>
            <person name="Tyler B."/>
            <person name="van West P."/>
            <person name="Dieguez-Uribeondo J."/>
            <person name="de Bruijn I."/>
            <person name="Tripathy S."/>
            <person name="Jiang R."/>
            <person name="Young S.K."/>
            <person name="Zeng Q."/>
            <person name="Gargeya S."/>
            <person name="Fitzgerald M."/>
            <person name="Haas B."/>
            <person name="Abouelleil A."/>
            <person name="Alvarado L."/>
            <person name="Arachchi H.M."/>
            <person name="Berlin A."/>
            <person name="Chapman S.B."/>
            <person name="Goldberg J."/>
            <person name="Griggs A."/>
            <person name="Gujja S."/>
            <person name="Hansen M."/>
            <person name="Howarth C."/>
            <person name="Imamovic A."/>
            <person name="Larimer J."/>
            <person name="McCowen C."/>
            <person name="Montmayeur A."/>
            <person name="Murphy C."/>
            <person name="Neiman D."/>
            <person name="Pearson M."/>
            <person name="Priest M."/>
            <person name="Roberts A."/>
            <person name="Saif S."/>
            <person name="Shea T."/>
            <person name="Sisk P."/>
            <person name="Sykes S."/>
            <person name="Wortman J."/>
            <person name="Nusbaum C."/>
            <person name="Birren B."/>
        </authorList>
    </citation>
    <scope>NUCLEOTIDE SEQUENCE [LARGE SCALE GENOMIC DNA]</scope>
    <source>
        <strain evidence="5 6">VS20</strain>
    </source>
</reference>
<dbReference type="GeneID" id="19942849"/>
<dbReference type="Proteomes" id="UP000030762">
    <property type="component" value="Unassembled WGS sequence"/>
</dbReference>
<evidence type="ECO:0000313" key="5">
    <source>
        <dbReference type="EMBL" id="EQC41068.1"/>
    </source>
</evidence>
<evidence type="ECO:0000256" key="1">
    <source>
        <dbReference type="ARBA" id="ARBA00022837"/>
    </source>
</evidence>
<feature type="domain" description="EF-hand" evidence="4">
    <location>
        <begin position="104"/>
        <end position="139"/>
    </location>
</feature>
<dbReference type="InterPro" id="IPR011992">
    <property type="entry name" value="EF-hand-dom_pair"/>
</dbReference>
<accession>T0S7K2</accession>
<dbReference type="InterPro" id="IPR018247">
    <property type="entry name" value="EF_Hand_1_Ca_BS"/>
</dbReference>
<name>T0S7K2_SAPDV</name>
<protein>
    <recommendedName>
        <fullName evidence="4">EF-hand domain-containing protein</fullName>
    </recommendedName>
</protein>
<dbReference type="SMART" id="SM00054">
    <property type="entry name" value="EFh"/>
    <property type="match status" value="2"/>
</dbReference>
<evidence type="ECO:0000313" key="6">
    <source>
        <dbReference type="Proteomes" id="UP000030762"/>
    </source>
</evidence>
<dbReference type="OMA" id="KWEMAPC"/>
<dbReference type="RefSeq" id="XP_008605912.1">
    <property type="nucleotide sequence ID" value="XM_008607690.1"/>
</dbReference>
<evidence type="ECO:0000259" key="4">
    <source>
        <dbReference type="PROSITE" id="PS50222"/>
    </source>
</evidence>
<evidence type="ECO:0000256" key="2">
    <source>
        <dbReference type="SAM" id="Coils"/>
    </source>
</evidence>
<proteinExistence type="predicted"/>
<dbReference type="InParanoid" id="T0S7K2"/>
<dbReference type="SUPFAM" id="SSF47473">
    <property type="entry name" value="EF-hand"/>
    <property type="match status" value="1"/>
</dbReference>
<feature type="coiled-coil region" evidence="2">
    <location>
        <begin position="319"/>
        <end position="371"/>
    </location>
</feature>
<dbReference type="InterPro" id="IPR002048">
    <property type="entry name" value="EF_hand_dom"/>
</dbReference>
<dbReference type="AlphaFoldDB" id="T0S7K2"/>
<dbReference type="PROSITE" id="PS50222">
    <property type="entry name" value="EF_HAND_2"/>
    <property type="match status" value="2"/>
</dbReference>
<sequence length="371" mass="43142">MATTKKAKKEEGDKPKKAKSSSKKKEKTEKAEPPPPEPEPSDPDAIQLFRRYDREKLGHITRDDFMQLLADYNASHPQRKWEMAPCALTDAAGIPLGFERTSRNSEFEAGQLFERYDTDRSGTLNLKEFHGFIRDFKKQLVPFVEELTSPRAFKHSGRPPPSFPLQDGPAWSTFEPHRRPPPPSTHQLFESRLEQLNTMCDNVLLPYRATLMERMSRRTDPALRWAPATAQTTKQQMELDQDIDLIDRITSSVHAKRYKGDHISSHEMHEFLDEFPHIYAAAEELAQKAKAMARPIAVYETPAMSDETTKLLRVKDQMIWDLLQERKELRHQRDALEHQLRDVTELSAQEMRKWAKLTDDMQAEIERLRRE</sequence>